<name>A0A8T8SG92_9BASI</name>
<evidence type="ECO:0000256" key="1">
    <source>
        <dbReference type="SAM" id="MobiDB-lite"/>
    </source>
</evidence>
<proteinExistence type="predicted"/>
<gene>
    <name evidence="2" type="ORF">A4X13_0g8221</name>
</gene>
<feature type="compositionally biased region" description="Basic residues" evidence="1">
    <location>
        <begin position="94"/>
        <end position="107"/>
    </location>
</feature>
<feature type="compositionally biased region" description="Acidic residues" evidence="1">
    <location>
        <begin position="71"/>
        <end position="88"/>
    </location>
</feature>
<dbReference type="EMBL" id="LWDF02001321">
    <property type="protein sequence ID" value="KAE8239411.1"/>
    <property type="molecule type" value="Genomic_DNA"/>
</dbReference>
<dbReference type="GO" id="GO:1990116">
    <property type="term" value="P:ribosome-associated ubiquitin-dependent protein catabolic process"/>
    <property type="evidence" value="ECO:0007669"/>
    <property type="project" value="TreeGrafter"/>
</dbReference>
<comment type="caution">
    <text evidence="2">The sequence shown here is derived from an EMBL/GenBank/DDBJ whole genome shotgun (WGS) entry which is preliminary data.</text>
</comment>
<feature type="compositionally biased region" description="Low complexity" evidence="1">
    <location>
        <begin position="132"/>
        <end position="141"/>
    </location>
</feature>
<feature type="region of interest" description="Disordered" evidence="1">
    <location>
        <begin position="1"/>
        <end position="162"/>
    </location>
</feature>
<reference evidence="2" key="2">
    <citation type="journal article" date="2019" name="IMA Fungus">
        <title>Genome sequencing and comparison of five Tilletia species to identify candidate genes for the detection of regulated species infecting wheat.</title>
        <authorList>
            <person name="Nguyen H.D.T."/>
            <person name="Sultana T."/>
            <person name="Kesanakurti P."/>
            <person name="Hambleton S."/>
        </authorList>
    </citation>
    <scope>NUCLEOTIDE SEQUENCE</scope>
    <source>
        <strain evidence="2">DAOMC 236416</strain>
    </source>
</reference>
<feature type="region of interest" description="Disordered" evidence="1">
    <location>
        <begin position="776"/>
        <end position="821"/>
    </location>
</feature>
<evidence type="ECO:0008006" key="4">
    <source>
        <dbReference type="Google" id="ProtNLM"/>
    </source>
</evidence>
<dbReference type="GO" id="GO:1990112">
    <property type="term" value="C:RQC complex"/>
    <property type="evidence" value="ECO:0007669"/>
    <property type="project" value="TreeGrafter"/>
</dbReference>
<sequence>MSRLNKRQLRAQQELAELGAQLEGSSSGSPGLGGSAHEKDDLDEDDEVQSSAPARKAPAATSLFAALGAGDDAEEEEEEEDAPSDAEAAEAAVRAKKKRKPKKKKKAAAVAAEGADRGDGGDSTPLEGSVDSPRSAGARSAAAKKKKGGGPSGRPSAAANNKGVDDMSLEELDALLASQAQISGASGTAAGSSASALTGTASATALQARNAFSVVATCLDPQVELRKQFGSAAIRAFEAEVRANASGNSNTARARMQARNPNLKIRSFLVQPKGDWPPVTLTKSGMHMEEVEVPGRGKCYTWVHSRSYLETQIRFLEAVHSHDANQLYGVFYAHPWHIDTLLQLSDVSRHQGDLGQASDWNARAIWAFERAALPPFVASLTSSSGPPQLDFLRKETRAFFLAAHRQVGFLGRRGTWRTALEWTKLILGLDLLDPHAMLLWIDFLAIKSGEEEWFLDATEKLDAARTKVDLDVGRRCTPGSSALDETTRKAGQQRGALDWCVGLAYGRALALRSLEQRTKAKDNSKSDAALREAIARHPEVVQPLAEKIGATLPSPILQHPYFIAWKRHSNDYDPLPHLLAAIYTHRSESLWKDPIMSSWLVRTVESVYQKLKDTDGFKQRVAPSADNETRDSVYRHIYASDLPDNLRQTFLGFLPPAITAESSDACDPLPPIGADGQRGNHDYFAPLYRSSQRGLGGRVSEGLPEGAGAHGERVYEAMMAAHAEHPEELRNIMREMEDLQPQLRNIDANAARGGTGVINRFGTLLDQLLALAGTGRNADDAVPDDDDDEEDEEEWEGEGDYEDEEDDVDEHAARIPGGWTG</sequence>
<dbReference type="PANTHER" id="PTHR22684:SF0">
    <property type="entry name" value="RIBOSOME QUALITY CONTROL COMPLEX SUBUNIT TCF25"/>
    <property type="match status" value="1"/>
</dbReference>
<dbReference type="InterPro" id="IPR006994">
    <property type="entry name" value="TCF25/Rqc1"/>
</dbReference>
<protein>
    <recommendedName>
        <fullName evidence="4">DUF654-domain-containing protein</fullName>
    </recommendedName>
</protein>
<reference evidence="2" key="1">
    <citation type="submission" date="2016-04" db="EMBL/GenBank/DDBJ databases">
        <authorList>
            <person name="Nguyen H.D."/>
            <person name="Samba Siva P."/>
            <person name="Cullis J."/>
            <person name="Levesque C.A."/>
            <person name="Hambleton S."/>
        </authorList>
    </citation>
    <scope>NUCLEOTIDE SEQUENCE</scope>
    <source>
        <strain evidence="2">DAOMC 236416</strain>
    </source>
</reference>
<dbReference type="AlphaFoldDB" id="A0A8T8SG92"/>
<organism evidence="2 3">
    <name type="scientific">Tilletia indica</name>
    <dbReference type="NCBI Taxonomy" id="43049"/>
    <lineage>
        <taxon>Eukaryota</taxon>
        <taxon>Fungi</taxon>
        <taxon>Dikarya</taxon>
        <taxon>Basidiomycota</taxon>
        <taxon>Ustilaginomycotina</taxon>
        <taxon>Exobasidiomycetes</taxon>
        <taxon>Tilletiales</taxon>
        <taxon>Tilletiaceae</taxon>
        <taxon>Tilletia</taxon>
    </lineage>
</organism>
<dbReference type="Proteomes" id="UP000077521">
    <property type="component" value="Unassembled WGS sequence"/>
</dbReference>
<dbReference type="GO" id="GO:0072344">
    <property type="term" value="P:rescue of stalled ribosome"/>
    <property type="evidence" value="ECO:0007669"/>
    <property type="project" value="TreeGrafter"/>
</dbReference>
<keyword evidence="3" id="KW-1185">Reference proteome</keyword>
<evidence type="ECO:0000313" key="2">
    <source>
        <dbReference type="EMBL" id="KAE8239411.1"/>
    </source>
</evidence>
<evidence type="ECO:0000313" key="3">
    <source>
        <dbReference type="Proteomes" id="UP000077521"/>
    </source>
</evidence>
<dbReference type="PANTHER" id="PTHR22684">
    <property type="entry name" value="NULP1-RELATED"/>
    <property type="match status" value="1"/>
</dbReference>
<feature type="compositionally biased region" description="Acidic residues" evidence="1">
    <location>
        <begin position="781"/>
        <end position="809"/>
    </location>
</feature>
<accession>A0A8T8SG92</accession>
<dbReference type="Pfam" id="PF04910">
    <property type="entry name" value="Tcf25"/>
    <property type="match status" value="1"/>
</dbReference>